<organism evidence="1 2">
    <name type="scientific">Mycolicibacterium iranicum</name>
    <name type="common">Mycobacterium iranicum</name>
    <dbReference type="NCBI Taxonomy" id="912594"/>
    <lineage>
        <taxon>Bacteria</taxon>
        <taxon>Bacillati</taxon>
        <taxon>Actinomycetota</taxon>
        <taxon>Actinomycetes</taxon>
        <taxon>Mycobacteriales</taxon>
        <taxon>Mycobacteriaceae</taxon>
        <taxon>Mycolicibacterium</taxon>
    </lineage>
</organism>
<dbReference type="RefSeq" id="WP_085172617.1">
    <property type="nucleotide sequence ID" value="NZ_LQPC01000019.1"/>
</dbReference>
<evidence type="ECO:0000313" key="2">
    <source>
        <dbReference type="Proteomes" id="UP000193622"/>
    </source>
</evidence>
<reference evidence="1 2" key="1">
    <citation type="submission" date="2016-01" db="EMBL/GenBank/DDBJ databases">
        <title>The new phylogeny of the genus Mycobacterium.</title>
        <authorList>
            <person name="Tarcisio F."/>
            <person name="Conor M."/>
            <person name="Antonella G."/>
            <person name="Elisabetta G."/>
            <person name="Giulia F.S."/>
            <person name="Sara T."/>
            <person name="Anna F."/>
            <person name="Clotilde B."/>
            <person name="Roberto B."/>
            <person name="Veronica D.S."/>
            <person name="Fabio R."/>
            <person name="Monica P."/>
            <person name="Olivier J."/>
            <person name="Enrico T."/>
            <person name="Nicola S."/>
        </authorList>
    </citation>
    <scope>NUCLEOTIDE SEQUENCE [LARGE SCALE GENOMIC DNA]</scope>
    <source>
        <strain evidence="1 2">DSM 45541</strain>
    </source>
</reference>
<evidence type="ECO:0008006" key="3">
    <source>
        <dbReference type="Google" id="ProtNLM"/>
    </source>
</evidence>
<evidence type="ECO:0000313" key="1">
    <source>
        <dbReference type="EMBL" id="ORV91021.1"/>
    </source>
</evidence>
<dbReference type="Proteomes" id="UP000193622">
    <property type="component" value="Unassembled WGS sequence"/>
</dbReference>
<dbReference type="EMBL" id="LQPC01000019">
    <property type="protein sequence ID" value="ORV91021.1"/>
    <property type="molecule type" value="Genomic_DNA"/>
</dbReference>
<protein>
    <recommendedName>
        <fullName evidence="3">DUF385 domain-containing protein</fullName>
    </recommendedName>
</protein>
<dbReference type="AlphaFoldDB" id="A0A1X1WWS0"/>
<name>A0A1X1WWS0_MYCIR</name>
<comment type="caution">
    <text evidence="1">The sequence shown here is derived from an EMBL/GenBank/DDBJ whole genome shotgun (WGS) entry which is preliminary data.</text>
</comment>
<gene>
    <name evidence="1" type="ORF">AWC12_05605</name>
</gene>
<proteinExistence type="predicted"/>
<accession>A0A1X1WWS0</accession>
<sequence>MASGLYGTRAVDLVNSAVARLIDAPVVGPLVRRGMVEIRYEGRRSGRTFQTPIYYKRTPEGVLIRVMAPESKMWWRNFTSEGGPLTLMNFDGADRTGHAVAHRDAKGHVTVAVTLN</sequence>